<feature type="compositionally biased region" description="Basic residues" evidence="8">
    <location>
        <begin position="101"/>
        <end position="110"/>
    </location>
</feature>
<dbReference type="PANTHER" id="PTHR45988:SF32">
    <property type="entry name" value="OS07G0588600 PROTEIN"/>
    <property type="match status" value="1"/>
</dbReference>
<keyword evidence="4" id="KW-0862">Zinc</keyword>
<dbReference type="PANTHER" id="PTHR45988">
    <property type="entry name" value="C2H2 TYPE ZINC FINGER TRANSCRIPTION FACTOR FAMILY-RELATED"/>
    <property type="match status" value="1"/>
</dbReference>
<reference evidence="11" key="1">
    <citation type="journal article" date="2014" name="Science">
        <title>Ancient hybridizations among the ancestral genomes of bread wheat.</title>
        <authorList>
            <consortium name="International Wheat Genome Sequencing Consortium,"/>
            <person name="Marcussen T."/>
            <person name="Sandve S.R."/>
            <person name="Heier L."/>
            <person name="Spannagl M."/>
            <person name="Pfeifer M."/>
            <person name="Jakobsen K.S."/>
            <person name="Wulff B.B."/>
            <person name="Steuernagel B."/>
            <person name="Mayer K.F."/>
            <person name="Olsen O.A."/>
        </authorList>
    </citation>
    <scope>NUCLEOTIDE SEQUENCE [LARGE SCALE GENOMIC DNA]</scope>
    <source>
        <strain evidence="11">cv. AL8/78</strain>
    </source>
</reference>
<reference evidence="10" key="5">
    <citation type="journal article" date="2021" name="G3 (Bethesda)">
        <title>Aegilops tauschii genome assembly Aet v5.0 features greater sequence contiguity and improved annotation.</title>
        <authorList>
            <person name="Wang L."/>
            <person name="Zhu T."/>
            <person name="Rodriguez J.C."/>
            <person name="Deal K.R."/>
            <person name="Dubcovsky J."/>
            <person name="McGuire P.E."/>
            <person name="Lux T."/>
            <person name="Spannagl M."/>
            <person name="Mayer K.F.X."/>
            <person name="Baldrich P."/>
            <person name="Meyers B.C."/>
            <person name="Huo N."/>
            <person name="Gu Y.Q."/>
            <person name="Zhou H."/>
            <person name="Devos K.M."/>
            <person name="Bennetzen J.L."/>
            <person name="Unver T."/>
            <person name="Budak H."/>
            <person name="Gulick P.J."/>
            <person name="Galiba G."/>
            <person name="Kalapos B."/>
            <person name="Nelson D.R."/>
            <person name="Li P."/>
            <person name="You F.M."/>
            <person name="Luo M.C."/>
            <person name="Dvorak J."/>
        </authorList>
    </citation>
    <scope>NUCLEOTIDE SEQUENCE [LARGE SCALE GENOMIC DNA]</scope>
    <source>
        <strain evidence="10">cv. AL8/78</strain>
    </source>
</reference>
<feature type="domain" description="C2H2-type" evidence="9">
    <location>
        <begin position="133"/>
        <end position="155"/>
    </location>
</feature>
<dbReference type="Gene3D" id="3.30.160.60">
    <property type="entry name" value="Classic Zinc Finger"/>
    <property type="match status" value="1"/>
</dbReference>
<evidence type="ECO:0000313" key="10">
    <source>
        <dbReference type="EnsemblPlants" id="AET2Gv20386200.1"/>
    </source>
</evidence>
<dbReference type="AlphaFoldDB" id="A0A453B6J9"/>
<evidence type="ECO:0000256" key="6">
    <source>
        <dbReference type="ARBA" id="ARBA00023163"/>
    </source>
</evidence>
<sequence length="228" mass="24197">MSPDDVSRKSPVPPPLPPMDSWAWGGRRSRRRRGSGSVRSVDGAESEEEYLALSLLMLARGEVEDGGVGGVKGMGTAPTKAQGYECSVCGKIYASYQALGGHKKSHRKRPTPPTASAGGDEVSGGAPVEAKVHQCSLCLRTFRSGPALGGHKRLHYEGGAAADGIDNDKEAAKVKAASLLRDFDQNLPASAVAGVRGREPASRCEEGEVDATSSLITDQWRPRWRCEI</sequence>
<evidence type="ECO:0000256" key="2">
    <source>
        <dbReference type="ARBA" id="ARBA00022737"/>
    </source>
</evidence>
<dbReference type="SUPFAM" id="SSF57667">
    <property type="entry name" value="beta-beta-alpha zinc fingers"/>
    <property type="match status" value="1"/>
</dbReference>
<dbReference type="Pfam" id="PF13912">
    <property type="entry name" value="zf-C2H2_6"/>
    <property type="match status" value="2"/>
</dbReference>
<reference evidence="10" key="4">
    <citation type="submission" date="2019-03" db="UniProtKB">
        <authorList>
            <consortium name="EnsemblPlants"/>
        </authorList>
    </citation>
    <scope>IDENTIFICATION</scope>
</reference>
<feature type="domain" description="C2H2-type" evidence="9">
    <location>
        <begin position="84"/>
        <end position="111"/>
    </location>
</feature>
<feature type="region of interest" description="Disordered" evidence="8">
    <location>
        <begin position="100"/>
        <end position="126"/>
    </location>
</feature>
<evidence type="ECO:0000256" key="8">
    <source>
        <dbReference type="SAM" id="MobiDB-lite"/>
    </source>
</evidence>
<dbReference type="Proteomes" id="UP000015105">
    <property type="component" value="Chromosome 2D"/>
</dbReference>
<evidence type="ECO:0000313" key="11">
    <source>
        <dbReference type="Proteomes" id="UP000015105"/>
    </source>
</evidence>
<keyword evidence="11" id="KW-1185">Reference proteome</keyword>
<keyword evidence="5" id="KW-0805">Transcription regulation</keyword>
<evidence type="ECO:0000256" key="5">
    <source>
        <dbReference type="ARBA" id="ARBA00023015"/>
    </source>
</evidence>
<dbReference type="Gramene" id="AET2Gv20386200.1">
    <property type="protein sequence ID" value="AET2Gv20386200.1"/>
    <property type="gene ID" value="AET2Gv20386200"/>
</dbReference>
<keyword evidence="2" id="KW-0677">Repeat</keyword>
<reference evidence="11" key="2">
    <citation type="journal article" date="2017" name="Nat. Plants">
        <title>The Aegilops tauschii genome reveals multiple impacts of transposons.</title>
        <authorList>
            <person name="Zhao G."/>
            <person name="Zou C."/>
            <person name="Li K."/>
            <person name="Wang K."/>
            <person name="Li T."/>
            <person name="Gao L."/>
            <person name="Zhang X."/>
            <person name="Wang H."/>
            <person name="Yang Z."/>
            <person name="Liu X."/>
            <person name="Jiang W."/>
            <person name="Mao L."/>
            <person name="Kong X."/>
            <person name="Jiao Y."/>
            <person name="Jia J."/>
        </authorList>
    </citation>
    <scope>NUCLEOTIDE SEQUENCE [LARGE SCALE GENOMIC DNA]</scope>
    <source>
        <strain evidence="11">cv. AL8/78</strain>
    </source>
</reference>
<reference evidence="10" key="3">
    <citation type="journal article" date="2017" name="Nature">
        <title>Genome sequence of the progenitor of the wheat D genome Aegilops tauschii.</title>
        <authorList>
            <person name="Luo M.C."/>
            <person name="Gu Y.Q."/>
            <person name="Puiu D."/>
            <person name="Wang H."/>
            <person name="Twardziok S.O."/>
            <person name="Deal K.R."/>
            <person name="Huo N."/>
            <person name="Zhu T."/>
            <person name="Wang L."/>
            <person name="Wang Y."/>
            <person name="McGuire P.E."/>
            <person name="Liu S."/>
            <person name="Long H."/>
            <person name="Ramasamy R.K."/>
            <person name="Rodriguez J.C."/>
            <person name="Van S.L."/>
            <person name="Yuan L."/>
            <person name="Wang Z."/>
            <person name="Xia Z."/>
            <person name="Xiao L."/>
            <person name="Anderson O.D."/>
            <person name="Ouyang S."/>
            <person name="Liang Y."/>
            <person name="Zimin A.V."/>
            <person name="Pertea G."/>
            <person name="Qi P."/>
            <person name="Bennetzen J.L."/>
            <person name="Dai X."/>
            <person name="Dawson M.W."/>
            <person name="Muller H.G."/>
            <person name="Kugler K."/>
            <person name="Rivarola-Duarte L."/>
            <person name="Spannagl M."/>
            <person name="Mayer K.F.X."/>
            <person name="Lu F.H."/>
            <person name="Bevan M.W."/>
            <person name="Leroy P."/>
            <person name="Li P."/>
            <person name="You F.M."/>
            <person name="Sun Q."/>
            <person name="Liu Z."/>
            <person name="Lyons E."/>
            <person name="Wicker T."/>
            <person name="Salzberg S.L."/>
            <person name="Devos K.M."/>
            <person name="Dvorak J."/>
        </authorList>
    </citation>
    <scope>NUCLEOTIDE SEQUENCE [LARGE SCALE GENOMIC DNA]</scope>
    <source>
        <strain evidence="10">cv. AL8/78</strain>
    </source>
</reference>
<accession>A0A453B6J9</accession>
<name>A0A453B6J9_AEGTS</name>
<evidence type="ECO:0000256" key="7">
    <source>
        <dbReference type="PROSITE-ProRule" id="PRU00042"/>
    </source>
</evidence>
<dbReference type="PROSITE" id="PS50157">
    <property type="entry name" value="ZINC_FINGER_C2H2_2"/>
    <property type="match status" value="2"/>
</dbReference>
<dbReference type="InterPro" id="IPR044653">
    <property type="entry name" value="AZF1/2/3-like"/>
</dbReference>
<protein>
    <recommendedName>
        <fullName evidence="9">C2H2-type domain-containing protein</fullName>
    </recommendedName>
</protein>
<keyword evidence="6" id="KW-0804">Transcription</keyword>
<evidence type="ECO:0000256" key="3">
    <source>
        <dbReference type="ARBA" id="ARBA00022771"/>
    </source>
</evidence>
<evidence type="ECO:0000256" key="4">
    <source>
        <dbReference type="ARBA" id="ARBA00022833"/>
    </source>
</evidence>
<dbReference type="GO" id="GO:0000976">
    <property type="term" value="F:transcription cis-regulatory region binding"/>
    <property type="evidence" value="ECO:0007669"/>
    <property type="project" value="TreeGrafter"/>
</dbReference>
<feature type="region of interest" description="Disordered" evidence="8">
    <location>
        <begin position="1"/>
        <end position="46"/>
    </location>
</feature>
<dbReference type="GO" id="GO:0003700">
    <property type="term" value="F:DNA-binding transcription factor activity"/>
    <property type="evidence" value="ECO:0007669"/>
    <property type="project" value="InterPro"/>
</dbReference>
<dbReference type="EnsemblPlants" id="AET2Gv20386200.1">
    <property type="protein sequence ID" value="AET2Gv20386200.1"/>
    <property type="gene ID" value="AET2Gv20386200"/>
</dbReference>
<evidence type="ECO:0000259" key="9">
    <source>
        <dbReference type="PROSITE" id="PS50157"/>
    </source>
</evidence>
<proteinExistence type="predicted"/>
<dbReference type="PROSITE" id="PS00028">
    <property type="entry name" value="ZINC_FINGER_C2H2_1"/>
    <property type="match status" value="2"/>
</dbReference>
<dbReference type="InterPro" id="IPR036236">
    <property type="entry name" value="Znf_C2H2_sf"/>
</dbReference>
<evidence type="ECO:0000256" key="1">
    <source>
        <dbReference type="ARBA" id="ARBA00022723"/>
    </source>
</evidence>
<organism evidence="10 11">
    <name type="scientific">Aegilops tauschii subsp. strangulata</name>
    <name type="common">Goatgrass</name>
    <dbReference type="NCBI Taxonomy" id="200361"/>
    <lineage>
        <taxon>Eukaryota</taxon>
        <taxon>Viridiplantae</taxon>
        <taxon>Streptophyta</taxon>
        <taxon>Embryophyta</taxon>
        <taxon>Tracheophyta</taxon>
        <taxon>Spermatophyta</taxon>
        <taxon>Magnoliopsida</taxon>
        <taxon>Liliopsida</taxon>
        <taxon>Poales</taxon>
        <taxon>Poaceae</taxon>
        <taxon>BOP clade</taxon>
        <taxon>Pooideae</taxon>
        <taxon>Triticodae</taxon>
        <taxon>Triticeae</taxon>
        <taxon>Triticinae</taxon>
        <taxon>Aegilops</taxon>
    </lineage>
</organism>
<dbReference type="InterPro" id="IPR013087">
    <property type="entry name" value="Znf_C2H2_type"/>
</dbReference>
<keyword evidence="3 7" id="KW-0863">Zinc-finger</keyword>
<keyword evidence="1" id="KW-0479">Metal-binding</keyword>
<dbReference type="GO" id="GO:0005634">
    <property type="term" value="C:nucleus"/>
    <property type="evidence" value="ECO:0007669"/>
    <property type="project" value="TreeGrafter"/>
</dbReference>
<dbReference type="GO" id="GO:0008270">
    <property type="term" value="F:zinc ion binding"/>
    <property type="evidence" value="ECO:0007669"/>
    <property type="project" value="UniProtKB-KW"/>
</dbReference>
<dbReference type="SMART" id="SM00355">
    <property type="entry name" value="ZnF_C2H2"/>
    <property type="match status" value="2"/>
</dbReference>